<accession>A0ABP7DQ72</accession>
<dbReference type="Gene3D" id="3.60.15.10">
    <property type="entry name" value="Ribonuclease Z/Hydroxyacylglutathione hydrolase-like"/>
    <property type="match status" value="1"/>
</dbReference>
<proteinExistence type="predicted"/>
<reference evidence="3" key="1">
    <citation type="journal article" date="2019" name="Int. J. Syst. Evol. Microbiol.">
        <title>The Global Catalogue of Microorganisms (GCM) 10K type strain sequencing project: providing services to taxonomists for standard genome sequencing and annotation.</title>
        <authorList>
            <consortium name="The Broad Institute Genomics Platform"/>
            <consortium name="The Broad Institute Genome Sequencing Center for Infectious Disease"/>
            <person name="Wu L."/>
            <person name="Ma J."/>
        </authorList>
    </citation>
    <scope>NUCLEOTIDE SEQUENCE [LARGE SCALE GENOMIC DNA]</scope>
    <source>
        <strain evidence="3">JCM 30846</strain>
    </source>
</reference>
<protein>
    <submittedName>
        <fullName evidence="2">Uncharacterized protein</fullName>
    </submittedName>
</protein>
<organism evidence="2 3">
    <name type="scientific">Streptomyces tremellae</name>
    <dbReference type="NCBI Taxonomy" id="1124239"/>
    <lineage>
        <taxon>Bacteria</taxon>
        <taxon>Bacillati</taxon>
        <taxon>Actinomycetota</taxon>
        <taxon>Actinomycetes</taxon>
        <taxon>Kitasatosporales</taxon>
        <taxon>Streptomycetaceae</taxon>
        <taxon>Streptomyces</taxon>
    </lineage>
</organism>
<sequence length="93" mass="9940">MTLIPASSASSSRRRPGTRRRRWKAAPASSGVTAALRLRRNAPGRAEVLRRAAREGWWVAAAHLPFPGLGHLRGDGAGYVWLPASHAPLPNAG</sequence>
<name>A0ABP7DQ72_9ACTN</name>
<evidence type="ECO:0000313" key="2">
    <source>
        <dbReference type="EMBL" id="GAA3707646.1"/>
    </source>
</evidence>
<gene>
    <name evidence="2" type="ORF">GCM10023082_02120</name>
</gene>
<feature type="compositionally biased region" description="Basic residues" evidence="1">
    <location>
        <begin position="12"/>
        <end position="24"/>
    </location>
</feature>
<feature type="region of interest" description="Disordered" evidence="1">
    <location>
        <begin position="1"/>
        <end position="28"/>
    </location>
</feature>
<dbReference type="EMBL" id="BAABEP010000001">
    <property type="protein sequence ID" value="GAA3707646.1"/>
    <property type="molecule type" value="Genomic_DNA"/>
</dbReference>
<dbReference type="Proteomes" id="UP001499884">
    <property type="component" value="Unassembled WGS sequence"/>
</dbReference>
<evidence type="ECO:0000313" key="3">
    <source>
        <dbReference type="Proteomes" id="UP001499884"/>
    </source>
</evidence>
<keyword evidence="3" id="KW-1185">Reference proteome</keyword>
<comment type="caution">
    <text evidence="2">The sequence shown here is derived from an EMBL/GenBank/DDBJ whole genome shotgun (WGS) entry which is preliminary data.</text>
</comment>
<evidence type="ECO:0000256" key="1">
    <source>
        <dbReference type="SAM" id="MobiDB-lite"/>
    </source>
</evidence>
<dbReference type="InterPro" id="IPR036866">
    <property type="entry name" value="RibonucZ/Hydroxyglut_hydro"/>
</dbReference>